<keyword evidence="1" id="KW-0472">Membrane</keyword>
<feature type="transmembrane region" description="Helical" evidence="1">
    <location>
        <begin position="171"/>
        <end position="203"/>
    </location>
</feature>
<protein>
    <submittedName>
        <fullName evidence="3">CSC1-like protein RXW8</fullName>
    </submittedName>
</protein>
<keyword evidence="1" id="KW-0812">Transmembrane</keyword>
<accession>A0A445JKA6</accession>
<proteinExistence type="predicted"/>
<evidence type="ECO:0000313" key="3">
    <source>
        <dbReference type="EMBL" id="RZB98900.1"/>
    </source>
</evidence>
<reference evidence="3 4" key="1">
    <citation type="submission" date="2018-09" db="EMBL/GenBank/DDBJ databases">
        <title>A high-quality reference genome of wild soybean provides a powerful tool to mine soybean genomes.</title>
        <authorList>
            <person name="Xie M."/>
            <person name="Chung C.Y.L."/>
            <person name="Li M.-W."/>
            <person name="Wong F.-L."/>
            <person name="Chan T.-F."/>
            <person name="Lam H.-M."/>
        </authorList>
    </citation>
    <scope>NUCLEOTIDE SEQUENCE [LARGE SCALE GENOMIC DNA]</scope>
    <source>
        <strain evidence="4">cv. W05</strain>
        <tissue evidence="3">Hypocotyl of etiolated seedlings</tissue>
    </source>
</reference>
<comment type="caution">
    <text evidence="3">The sequence shown here is derived from an EMBL/GenBank/DDBJ whole genome shotgun (WGS) entry which is preliminary data.</text>
</comment>
<sequence>MTVGGNKLATINSLDYLTSVWKFVNQVVAGYLPSVILVLFLCAVPPVIILFSSVEGSISRSERKKSACFKFLYFTIWNVFFVNVFTGSVISQLSVFYSVIDLPAQLAKEVPVQATFFTTYVLSSSWASLAVEVMQIFPLLCNLFQRFILRLKEDALDGSLSFPYHTEVPRILLFGFLGFTCVILAPLMLPFLLIYFFIAYLVYRN</sequence>
<feature type="domain" description="CSC1/OSCA1-like 7TM region" evidence="2">
    <location>
        <begin position="11"/>
        <end position="205"/>
    </location>
</feature>
<organism evidence="3 4">
    <name type="scientific">Glycine soja</name>
    <name type="common">Wild soybean</name>
    <dbReference type="NCBI Taxonomy" id="3848"/>
    <lineage>
        <taxon>Eukaryota</taxon>
        <taxon>Viridiplantae</taxon>
        <taxon>Streptophyta</taxon>
        <taxon>Embryophyta</taxon>
        <taxon>Tracheophyta</taxon>
        <taxon>Spermatophyta</taxon>
        <taxon>Magnoliopsida</taxon>
        <taxon>eudicotyledons</taxon>
        <taxon>Gunneridae</taxon>
        <taxon>Pentapetalae</taxon>
        <taxon>rosids</taxon>
        <taxon>fabids</taxon>
        <taxon>Fabales</taxon>
        <taxon>Fabaceae</taxon>
        <taxon>Papilionoideae</taxon>
        <taxon>50 kb inversion clade</taxon>
        <taxon>NPAAA clade</taxon>
        <taxon>indigoferoid/millettioid clade</taxon>
        <taxon>Phaseoleae</taxon>
        <taxon>Glycine</taxon>
        <taxon>Glycine subgen. Soja</taxon>
    </lineage>
</organism>
<name>A0A445JKA6_GLYSO</name>
<dbReference type="AlphaFoldDB" id="A0A445JKA6"/>
<keyword evidence="1" id="KW-1133">Transmembrane helix</keyword>
<keyword evidence="4" id="KW-1185">Reference proteome</keyword>
<dbReference type="EMBL" id="QZWG01000008">
    <property type="protein sequence ID" value="RZB98900.1"/>
    <property type="molecule type" value="Genomic_DNA"/>
</dbReference>
<dbReference type="Proteomes" id="UP000289340">
    <property type="component" value="Chromosome 8"/>
</dbReference>
<evidence type="ECO:0000256" key="1">
    <source>
        <dbReference type="SAM" id="Phobius"/>
    </source>
</evidence>
<feature type="transmembrane region" description="Helical" evidence="1">
    <location>
        <begin position="71"/>
        <end position="100"/>
    </location>
</feature>
<dbReference type="InterPro" id="IPR045122">
    <property type="entry name" value="Csc1-like"/>
</dbReference>
<evidence type="ECO:0000313" key="4">
    <source>
        <dbReference type="Proteomes" id="UP000289340"/>
    </source>
</evidence>
<gene>
    <name evidence="3" type="ORF">D0Y65_021676</name>
</gene>
<dbReference type="GO" id="GO:0005227">
    <property type="term" value="F:calcium-activated cation channel activity"/>
    <property type="evidence" value="ECO:0007669"/>
    <property type="project" value="InterPro"/>
</dbReference>
<dbReference type="PANTHER" id="PTHR13018:SF101">
    <property type="entry name" value="ERD (EARLY-RESPONSIVE TO DEHYDRATION STRESS) FAMILY PROTEIN"/>
    <property type="match status" value="1"/>
</dbReference>
<dbReference type="GO" id="GO:0005886">
    <property type="term" value="C:plasma membrane"/>
    <property type="evidence" value="ECO:0007669"/>
    <property type="project" value="TreeGrafter"/>
</dbReference>
<feature type="transmembrane region" description="Helical" evidence="1">
    <location>
        <begin position="31"/>
        <end position="51"/>
    </location>
</feature>
<evidence type="ECO:0000259" key="2">
    <source>
        <dbReference type="Pfam" id="PF02714"/>
    </source>
</evidence>
<dbReference type="Pfam" id="PF02714">
    <property type="entry name" value="RSN1_7TM"/>
    <property type="match status" value="1"/>
</dbReference>
<dbReference type="InterPro" id="IPR003864">
    <property type="entry name" value="CSC1/OSCA1-like_7TM"/>
</dbReference>
<dbReference type="PANTHER" id="PTHR13018">
    <property type="entry name" value="PROBABLE MEMBRANE PROTEIN DUF221-RELATED"/>
    <property type="match status" value="1"/>
</dbReference>